<reference evidence="1" key="1">
    <citation type="journal article" date="2019" name="Sci. Rep.">
        <title>Draft genome of Tanacetum cinerariifolium, the natural source of mosquito coil.</title>
        <authorList>
            <person name="Yamashiro T."/>
            <person name="Shiraishi A."/>
            <person name="Satake H."/>
            <person name="Nakayama K."/>
        </authorList>
    </citation>
    <scope>NUCLEOTIDE SEQUENCE</scope>
</reference>
<dbReference type="GO" id="GO:0016301">
    <property type="term" value="F:kinase activity"/>
    <property type="evidence" value="ECO:0007669"/>
    <property type="project" value="UniProtKB-KW"/>
</dbReference>
<evidence type="ECO:0000313" key="1">
    <source>
        <dbReference type="EMBL" id="GFD00976.1"/>
    </source>
</evidence>
<dbReference type="EMBL" id="BKCJ011188357">
    <property type="protein sequence ID" value="GFD00976.1"/>
    <property type="molecule type" value="Genomic_DNA"/>
</dbReference>
<gene>
    <name evidence="1" type="ORF">Tci_872945</name>
</gene>
<name>A0A699SWE7_TANCI</name>
<dbReference type="AlphaFoldDB" id="A0A699SWE7"/>
<comment type="caution">
    <text evidence="1">The sequence shown here is derived from an EMBL/GenBank/DDBJ whole genome shotgun (WGS) entry which is preliminary data.</text>
</comment>
<proteinExistence type="predicted"/>
<accession>A0A699SWE7</accession>
<keyword evidence="1" id="KW-0808">Transferase</keyword>
<sequence>MFLPSPLKMASGGGALAGVGVGTDDSMMVDKLPEEINDMKIKVDKVEKEMEATVVDGHGNETCHIIAGKRRSSVLDDFGSDGLMRRIWQKSNLYSQGSSLSTYKSELD</sequence>
<organism evidence="1">
    <name type="scientific">Tanacetum cinerariifolium</name>
    <name type="common">Dalmatian daisy</name>
    <name type="synonym">Chrysanthemum cinerariifolium</name>
    <dbReference type="NCBI Taxonomy" id="118510"/>
    <lineage>
        <taxon>Eukaryota</taxon>
        <taxon>Viridiplantae</taxon>
        <taxon>Streptophyta</taxon>
        <taxon>Embryophyta</taxon>
        <taxon>Tracheophyta</taxon>
        <taxon>Spermatophyta</taxon>
        <taxon>Magnoliopsida</taxon>
        <taxon>eudicotyledons</taxon>
        <taxon>Gunneridae</taxon>
        <taxon>Pentapetalae</taxon>
        <taxon>asterids</taxon>
        <taxon>campanulids</taxon>
        <taxon>Asterales</taxon>
        <taxon>Asteraceae</taxon>
        <taxon>Asteroideae</taxon>
        <taxon>Anthemideae</taxon>
        <taxon>Anthemidinae</taxon>
        <taxon>Tanacetum</taxon>
    </lineage>
</organism>
<protein>
    <submittedName>
        <fullName evidence="1">Shaggy-related protein kinase epsilon</fullName>
    </submittedName>
</protein>
<keyword evidence="1" id="KW-0418">Kinase</keyword>